<comment type="caution">
    <text evidence="3">The sequence shown here is derived from an EMBL/GenBank/DDBJ whole genome shotgun (WGS) entry which is preliminary data.</text>
</comment>
<proteinExistence type="predicted"/>
<gene>
    <name evidence="3" type="ORF">HAT86_09095</name>
</gene>
<sequence length="121" mass="13150">MHLHPTPDKRWKFVVVLTLAIAGVIAWATLSPPGPPGPPVPYVDKVGHAVAFAVLIAPMAWQRPRALLWGVPLALLYGGVIELIQPGFGRTAEWADFWADGIGVALGCLPGLFRARRRNRL</sequence>
<name>A0A967BD69_9RHOB</name>
<evidence type="ECO:0000259" key="2">
    <source>
        <dbReference type="Pfam" id="PF04892"/>
    </source>
</evidence>
<organism evidence="3 4">
    <name type="scientific">Roseovarius gahaiensis</name>
    <dbReference type="NCBI Taxonomy" id="2716691"/>
    <lineage>
        <taxon>Bacteria</taxon>
        <taxon>Pseudomonadati</taxon>
        <taxon>Pseudomonadota</taxon>
        <taxon>Alphaproteobacteria</taxon>
        <taxon>Rhodobacterales</taxon>
        <taxon>Roseobacteraceae</taxon>
        <taxon>Roseovarius</taxon>
    </lineage>
</organism>
<keyword evidence="1" id="KW-0472">Membrane</keyword>
<reference evidence="3" key="1">
    <citation type="submission" date="2020-03" db="EMBL/GenBank/DDBJ databases">
        <title>Roseovarius gahaiensis sp. nov., isolated from Gahai Saline Lake, China.</title>
        <authorList>
            <person name="Sun X."/>
        </authorList>
    </citation>
    <scope>NUCLEOTIDE SEQUENCE</scope>
    <source>
        <strain evidence="3">GH877</strain>
    </source>
</reference>
<accession>A0A967BD69</accession>
<feature type="transmembrane region" description="Helical" evidence="1">
    <location>
        <begin position="66"/>
        <end position="85"/>
    </location>
</feature>
<evidence type="ECO:0000313" key="3">
    <source>
        <dbReference type="EMBL" id="NHQ74618.1"/>
    </source>
</evidence>
<dbReference type="AlphaFoldDB" id="A0A967BD69"/>
<evidence type="ECO:0000256" key="1">
    <source>
        <dbReference type="SAM" id="Phobius"/>
    </source>
</evidence>
<feature type="transmembrane region" description="Helical" evidence="1">
    <location>
        <begin position="97"/>
        <end position="115"/>
    </location>
</feature>
<dbReference type="Proteomes" id="UP000639775">
    <property type="component" value="Unassembled WGS sequence"/>
</dbReference>
<feature type="domain" description="VanZ-like" evidence="2">
    <location>
        <begin position="39"/>
        <end position="109"/>
    </location>
</feature>
<dbReference type="RefSeq" id="WP_167196168.1">
    <property type="nucleotide sequence ID" value="NZ_JAAORB010000014.1"/>
</dbReference>
<dbReference type="InterPro" id="IPR006976">
    <property type="entry name" value="VanZ-like"/>
</dbReference>
<keyword evidence="1" id="KW-0812">Transmembrane</keyword>
<dbReference type="EMBL" id="JAAORB010000014">
    <property type="protein sequence ID" value="NHQ74618.1"/>
    <property type="molecule type" value="Genomic_DNA"/>
</dbReference>
<feature type="transmembrane region" description="Helical" evidence="1">
    <location>
        <begin position="42"/>
        <end position="61"/>
    </location>
</feature>
<feature type="transmembrane region" description="Helical" evidence="1">
    <location>
        <begin position="12"/>
        <end position="30"/>
    </location>
</feature>
<keyword evidence="4" id="KW-1185">Reference proteome</keyword>
<evidence type="ECO:0000313" key="4">
    <source>
        <dbReference type="Proteomes" id="UP000639775"/>
    </source>
</evidence>
<protein>
    <submittedName>
        <fullName evidence="3">VanZ family protein</fullName>
    </submittedName>
</protein>
<keyword evidence="1" id="KW-1133">Transmembrane helix</keyword>
<dbReference type="Pfam" id="PF04892">
    <property type="entry name" value="VanZ"/>
    <property type="match status" value="1"/>
</dbReference>